<dbReference type="Pfam" id="PF25954">
    <property type="entry name" value="Beta-barrel_RND_2"/>
    <property type="match status" value="1"/>
</dbReference>
<evidence type="ECO:0000313" key="6">
    <source>
        <dbReference type="EMBL" id="MFC5474349.1"/>
    </source>
</evidence>
<proteinExistence type="inferred from homology"/>
<keyword evidence="7" id="KW-1185">Reference proteome</keyword>
<dbReference type="Gene3D" id="2.40.50.100">
    <property type="match status" value="1"/>
</dbReference>
<evidence type="ECO:0000259" key="3">
    <source>
        <dbReference type="Pfam" id="PF25876"/>
    </source>
</evidence>
<dbReference type="EMBL" id="JBHSMT010000013">
    <property type="protein sequence ID" value="MFC5474349.1"/>
    <property type="molecule type" value="Genomic_DNA"/>
</dbReference>
<dbReference type="PANTHER" id="PTHR30469">
    <property type="entry name" value="MULTIDRUG RESISTANCE PROTEIN MDTA"/>
    <property type="match status" value="1"/>
</dbReference>
<evidence type="ECO:0000256" key="2">
    <source>
        <dbReference type="SAM" id="Coils"/>
    </source>
</evidence>
<reference evidence="7" key="1">
    <citation type="journal article" date="2019" name="Int. J. Syst. Evol. Microbiol.">
        <title>The Global Catalogue of Microorganisms (GCM) 10K type strain sequencing project: providing services to taxonomists for standard genome sequencing and annotation.</title>
        <authorList>
            <consortium name="The Broad Institute Genomics Platform"/>
            <consortium name="The Broad Institute Genome Sequencing Center for Infectious Disease"/>
            <person name="Wu L."/>
            <person name="Ma J."/>
        </authorList>
    </citation>
    <scope>NUCLEOTIDE SEQUENCE [LARGE SCALE GENOMIC DNA]</scope>
    <source>
        <strain evidence="7">JCM 17066</strain>
    </source>
</reference>
<comment type="similarity">
    <text evidence="1">Belongs to the membrane fusion protein (MFP) (TC 8.A.1) family.</text>
</comment>
<dbReference type="Proteomes" id="UP001596045">
    <property type="component" value="Unassembled WGS sequence"/>
</dbReference>
<protein>
    <submittedName>
        <fullName evidence="6">Efflux RND transporter periplasmic adaptor subunit</fullName>
    </submittedName>
</protein>
<gene>
    <name evidence="6" type="ORF">ACFPM8_10305</name>
</gene>
<evidence type="ECO:0000259" key="4">
    <source>
        <dbReference type="Pfam" id="PF25917"/>
    </source>
</evidence>
<comment type="caution">
    <text evidence="6">The sequence shown here is derived from an EMBL/GenBank/DDBJ whole genome shotgun (WGS) entry which is preliminary data.</text>
</comment>
<dbReference type="InterPro" id="IPR006143">
    <property type="entry name" value="RND_pump_MFP"/>
</dbReference>
<feature type="coiled-coil region" evidence="2">
    <location>
        <begin position="126"/>
        <end position="153"/>
    </location>
</feature>
<dbReference type="PANTHER" id="PTHR30469:SF33">
    <property type="entry name" value="SLR1207 PROTEIN"/>
    <property type="match status" value="1"/>
</dbReference>
<feature type="domain" description="CusB-like beta-barrel" evidence="5">
    <location>
        <begin position="240"/>
        <end position="312"/>
    </location>
</feature>
<accession>A0ABW0M851</accession>
<dbReference type="SUPFAM" id="SSF111369">
    <property type="entry name" value="HlyD-like secretion proteins"/>
    <property type="match status" value="1"/>
</dbReference>
<dbReference type="NCBIfam" id="TIGR01730">
    <property type="entry name" value="RND_mfp"/>
    <property type="match status" value="1"/>
</dbReference>
<dbReference type="Pfam" id="PF25917">
    <property type="entry name" value="BSH_RND"/>
    <property type="match status" value="1"/>
</dbReference>
<dbReference type="InterPro" id="IPR058625">
    <property type="entry name" value="MdtA-like_BSH"/>
</dbReference>
<dbReference type="Pfam" id="PF25876">
    <property type="entry name" value="HH_MFP_RND"/>
    <property type="match status" value="1"/>
</dbReference>
<dbReference type="Gene3D" id="2.40.420.20">
    <property type="match status" value="1"/>
</dbReference>
<evidence type="ECO:0000256" key="1">
    <source>
        <dbReference type="ARBA" id="ARBA00009477"/>
    </source>
</evidence>
<feature type="domain" description="Multidrug resistance protein MdtA-like alpha-helical hairpin" evidence="3">
    <location>
        <begin position="135"/>
        <end position="196"/>
    </location>
</feature>
<keyword evidence="2" id="KW-0175">Coiled coil</keyword>
<organism evidence="6 7">
    <name type="scientific">Paraherbaspirillum soli</name>
    <dbReference type="NCBI Taxonomy" id="631222"/>
    <lineage>
        <taxon>Bacteria</taxon>
        <taxon>Pseudomonadati</taxon>
        <taxon>Pseudomonadota</taxon>
        <taxon>Betaproteobacteria</taxon>
        <taxon>Burkholderiales</taxon>
        <taxon>Oxalobacteraceae</taxon>
        <taxon>Paraherbaspirillum</taxon>
    </lineage>
</organism>
<feature type="domain" description="Multidrug resistance protein MdtA-like barrel-sandwich hybrid" evidence="4">
    <location>
        <begin position="93"/>
        <end position="231"/>
    </location>
</feature>
<sequence>MTKEIAPVPSPASSHRRRRWRKPLAALLLIVVAGGGWMAMRSKSSAAKETAAAKPAAPKAGVFELAANDVALIDARELHLTLPISGSLMPLVQATVKAKVAAEVRETLIQEGMAVSRGQVLARLDTADLQARRATQQAALDEAKAKLTLANKNHDINQMLLKQKYISQNAFDTAHNSVELAEAAVKSASSQLDIAQRAMDDAVIHAPIAGIVSKRNIQTGDKVSLDSPLFCIMDLSQLTLEAQVPASEIPHIRPGQEVSFLVDGFQGRNFSGKVNRINPTTETGSRTIKVYIAVDNADGALKGGMFAKGTITLQKSAVTPLVPLTALRRENGADVVYKIENNQVVAQAVKLGLRNEDENMAEVTAGLAKGAHVIVVKLDGVKPGSAVKMPTAPVQQPAASSQKS</sequence>
<evidence type="ECO:0000313" key="7">
    <source>
        <dbReference type="Proteomes" id="UP001596045"/>
    </source>
</evidence>
<dbReference type="RefSeq" id="WP_378997420.1">
    <property type="nucleotide sequence ID" value="NZ_JBHSMT010000013.1"/>
</dbReference>
<dbReference type="Gene3D" id="1.10.287.470">
    <property type="entry name" value="Helix hairpin bin"/>
    <property type="match status" value="1"/>
</dbReference>
<name>A0ABW0M851_9BURK</name>
<dbReference type="InterPro" id="IPR058792">
    <property type="entry name" value="Beta-barrel_RND_2"/>
</dbReference>
<dbReference type="Gene3D" id="2.40.30.170">
    <property type="match status" value="1"/>
</dbReference>
<evidence type="ECO:0000259" key="5">
    <source>
        <dbReference type="Pfam" id="PF25954"/>
    </source>
</evidence>
<dbReference type="InterPro" id="IPR058624">
    <property type="entry name" value="MdtA-like_HH"/>
</dbReference>